<proteinExistence type="predicted"/>
<keyword evidence="2" id="KW-0732">Signal</keyword>
<feature type="region of interest" description="Disordered" evidence="1">
    <location>
        <begin position="86"/>
        <end position="112"/>
    </location>
</feature>
<feature type="signal peptide" evidence="2">
    <location>
        <begin position="1"/>
        <end position="26"/>
    </location>
</feature>
<evidence type="ECO:0000313" key="3">
    <source>
        <dbReference type="EMBL" id="MBP5858465.1"/>
    </source>
</evidence>
<dbReference type="Proteomes" id="UP000672602">
    <property type="component" value="Unassembled WGS sequence"/>
</dbReference>
<feature type="chain" id="PRO_5035325706" evidence="2">
    <location>
        <begin position="27"/>
        <end position="112"/>
    </location>
</feature>
<sequence length="112" mass="11441">MGRSVAIGAIGAVLFLLPPAAGTVRADDRAGYGAGGPSVGEHGVTGGVAGPGSESGARALPYGRSPTPTDEQWREIERRIEAELEASRRLRRGAGTLEKNLTPPPSEAPAPD</sequence>
<keyword evidence="4" id="KW-1185">Reference proteome</keyword>
<evidence type="ECO:0000256" key="1">
    <source>
        <dbReference type="SAM" id="MobiDB-lite"/>
    </source>
</evidence>
<feature type="compositionally biased region" description="Pro residues" evidence="1">
    <location>
        <begin position="102"/>
        <end position="112"/>
    </location>
</feature>
<protein>
    <submittedName>
        <fullName evidence="3">Uncharacterized protein</fullName>
    </submittedName>
</protein>
<organism evidence="3 4">
    <name type="scientific">Marivibrio halodurans</name>
    <dbReference type="NCBI Taxonomy" id="2039722"/>
    <lineage>
        <taxon>Bacteria</taxon>
        <taxon>Pseudomonadati</taxon>
        <taxon>Pseudomonadota</taxon>
        <taxon>Alphaproteobacteria</taxon>
        <taxon>Rhodospirillales</taxon>
        <taxon>Rhodospirillaceae</taxon>
        <taxon>Marivibrio</taxon>
    </lineage>
</organism>
<evidence type="ECO:0000256" key="2">
    <source>
        <dbReference type="SAM" id="SignalP"/>
    </source>
</evidence>
<dbReference type="RefSeq" id="WP_210683052.1">
    <property type="nucleotide sequence ID" value="NZ_JAGMWN010000008.1"/>
</dbReference>
<feature type="region of interest" description="Disordered" evidence="1">
    <location>
        <begin position="27"/>
        <end position="71"/>
    </location>
</feature>
<name>A0A8J7V3K5_9PROT</name>
<feature type="compositionally biased region" description="Gly residues" evidence="1">
    <location>
        <begin position="32"/>
        <end position="50"/>
    </location>
</feature>
<dbReference type="EMBL" id="JAGMWN010000008">
    <property type="protein sequence ID" value="MBP5858465.1"/>
    <property type="molecule type" value="Genomic_DNA"/>
</dbReference>
<comment type="caution">
    <text evidence="3">The sequence shown here is derived from an EMBL/GenBank/DDBJ whole genome shotgun (WGS) entry which is preliminary data.</text>
</comment>
<dbReference type="AlphaFoldDB" id="A0A8J7V3K5"/>
<reference evidence="3" key="1">
    <citation type="submission" date="2021-04" db="EMBL/GenBank/DDBJ databases">
        <authorList>
            <person name="Zhang D.-C."/>
        </authorList>
    </citation>
    <scope>NUCLEOTIDE SEQUENCE</scope>
    <source>
        <strain evidence="3">CGMCC 1.15697</strain>
    </source>
</reference>
<gene>
    <name evidence="3" type="ORF">KAJ83_15700</name>
</gene>
<evidence type="ECO:0000313" key="4">
    <source>
        <dbReference type="Proteomes" id="UP000672602"/>
    </source>
</evidence>
<accession>A0A8J7V3K5</accession>